<organism evidence="1 2">
    <name type="scientific">Sphenostylis stenocarpa</name>
    <dbReference type="NCBI Taxonomy" id="92480"/>
    <lineage>
        <taxon>Eukaryota</taxon>
        <taxon>Viridiplantae</taxon>
        <taxon>Streptophyta</taxon>
        <taxon>Embryophyta</taxon>
        <taxon>Tracheophyta</taxon>
        <taxon>Spermatophyta</taxon>
        <taxon>Magnoliopsida</taxon>
        <taxon>eudicotyledons</taxon>
        <taxon>Gunneridae</taxon>
        <taxon>Pentapetalae</taxon>
        <taxon>rosids</taxon>
        <taxon>fabids</taxon>
        <taxon>Fabales</taxon>
        <taxon>Fabaceae</taxon>
        <taxon>Papilionoideae</taxon>
        <taxon>50 kb inversion clade</taxon>
        <taxon>NPAAA clade</taxon>
        <taxon>indigoferoid/millettioid clade</taxon>
        <taxon>Phaseoleae</taxon>
        <taxon>Sphenostylis</taxon>
    </lineage>
</organism>
<protein>
    <submittedName>
        <fullName evidence="1">Uncharacterized protein</fullName>
    </submittedName>
</protein>
<dbReference type="EMBL" id="OY731406">
    <property type="protein sequence ID" value="CAJ1974854.1"/>
    <property type="molecule type" value="Genomic_DNA"/>
</dbReference>
<name>A0AA86T1A4_9FABA</name>
<reference evidence="1" key="1">
    <citation type="submission" date="2023-10" db="EMBL/GenBank/DDBJ databases">
        <authorList>
            <person name="Domelevo Entfellner J.-B."/>
        </authorList>
    </citation>
    <scope>NUCLEOTIDE SEQUENCE</scope>
</reference>
<gene>
    <name evidence="1" type="ORF">AYBTSS11_LOCUS26939</name>
</gene>
<evidence type="ECO:0000313" key="1">
    <source>
        <dbReference type="EMBL" id="CAJ1974854.1"/>
    </source>
</evidence>
<sequence>MTNLPLSIFRKGNGVAIETPNICTITSYITAHPSPSNHNSILTIHTKSAITTKRGITFHHKPLTILPHDCTRPSTSSLLTFLHFHSNSLLVTSESDRQIPSFSSFGARAPLLITD</sequence>
<evidence type="ECO:0000313" key="2">
    <source>
        <dbReference type="Proteomes" id="UP001189624"/>
    </source>
</evidence>
<accession>A0AA86T1A4</accession>
<proteinExistence type="predicted"/>
<keyword evidence="2" id="KW-1185">Reference proteome</keyword>
<dbReference type="Proteomes" id="UP001189624">
    <property type="component" value="Chromosome 9"/>
</dbReference>
<dbReference type="Gramene" id="rna-AYBTSS11_LOCUS26939">
    <property type="protein sequence ID" value="CAJ1974854.1"/>
    <property type="gene ID" value="gene-AYBTSS11_LOCUS26939"/>
</dbReference>
<dbReference type="AlphaFoldDB" id="A0AA86T1A4"/>